<evidence type="ECO:0000256" key="6">
    <source>
        <dbReference type="ARBA" id="ARBA00023242"/>
    </source>
</evidence>
<dbReference type="GO" id="GO:0019843">
    <property type="term" value="F:rRNA binding"/>
    <property type="evidence" value="ECO:0007669"/>
    <property type="project" value="UniProtKB-KW"/>
</dbReference>
<evidence type="ECO:0000256" key="3">
    <source>
        <dbReference type="ARBA" id="ARBA00022517"/>
    </source>
</evidence>
<dbReference type="Proteomes" id="UP000030753">
    <property type="component" value="Unassembled WGS sequence"/>
</dbReference>
<evidence type="ECO:0000313" key="13">
    <source>
        <dbReference type="EMBL" id="EWY90388.1"/>
    </source>
</evidence>
<keyword evidence="7 13" id="KW-0687">Ribonucleoprotein</keyword>
<gene>
    <name evidence="13" type="ORF">FOYG_07931</name>
</gene>
<dbReference type="Gene3D" id="3.10.290.10">
    <property type="entry name" value="RNA-binding S4 domain"/>
    <property type="match status" value="1"/>
</dbReference>
<dbReference type="Pfam" id="PF01479">
    <property type="entry name" value="S4"/>
    <property type="match status" value="1"/>
</dbReference>
<evidence type="ECO:0000256" key="2">
    <source>
        <dbReference type="ARBA" id="ARBA00007465"/>
    </source>
</evidence>
<dbReference type="PANTHER" id="PTHR11831:SF1">
    <property type="entry name" value="U3 SMALL NUCLEOLAR RIBONUCLEOPROTEIN PROTEIN IMP3"/>
    <property type="match status" value="1"/>
</dbReference>
<dbReference type="GO" id="GO:0042274">
    <property type="term" value="P:ribosomal small subunit biogenesis"/>
    <property type="evidence" value="ECO:0007669"/>
    <property type="project" value="TreeGrafter"/>
</dbReference>
<evidence type="ECO:0000256" key="4">
    <source>
        <dbReference type="ARBA" id="ARBA00022730"/>
    </source>
</evidence>
<dbReference type="PROSITE" id="PS50889">
    <property type="entry name" value="S4"/>
    <property type="match status" value="1"/>
</dbReference>
<feature type="domain" description="RNA-binding S4" evidence="11">
    <location>
        <begin position="170"/>
        <end position="236"/>
    </location>
</feature>
<dbReference type="GO" id="GO:0006364">
    <property type="term" value="P:rRNA processing"/>
    <property type="evidence" value="ECO:0007669"/>
    <property type="project" value="TreeGrafter"/>
</dbReference>
<dbReference type="HOGENOM" id="CLU_097281_0_0_1"/>
<evidence type="ECO:0000313" key="14">
    <source>
        <dbReference type="Proteomes" id="UP000030753"/>
    </source>
</evidence>
<evidence type="ECO:0000259" key="12">
    <source>
        <dbReference type="SMART" id="SM01390"/>
    </source>
</evidence>
<organism evidence="13 14">
    <name type="scientific">Fusarium oxysporum NRRL 32931</name>
    <dbReference type="NCBI Taxonomy" id="660029"/>
    <lineage>
        <taxon>Eukaryota</taxon>
        <taxon>Fungi</taxon>
        <taxon>Dikarya</taxon>
        <taxon>Ascomycota</taxon>
        <taxon>Pezizomycotina</taxon>
        <taxon>Sordariomycetes</taxon>
        <taxon>Hypocreomycetidae</taxon>
        <taxon>Hypocreales</taxon>
        <taxon>Nectriaceae</taxon>
        <taxon>Fusarium</taxon>
        <taxon>Fusarium oxysporum species complex</taxon>
    </lineage>
</organism>
<evidence type="ECO:0000256" key="5">
    <source>
        <dbReference type="ARBA" id="ARBA00022884"/>
    </source>
</evidence>
<name>W9I684_FUSOX</name>
<evidence type="ECO:0000256" key="8">
    <source>
        <dbReference type="ARBA" id="ARBA00069727"/>
    </source>
</evidence>
<dbReference type="InterPro" id="IPR022801">
    <property type="entry name" value="Ribosomal_uS4"/>
</dbReference>
<sequence length="244" mass="28276">MRRGRFRDSTQILSFSHPALNFYIAGQQRLPLPTTAPTHKINHQAGITEFLILEGRTNTAIMVRKLKHHEQKLLRKTDFITYKSDNGHRDKAVMRRYMIQKPEDYHKYNRLCGSLRQLAHRLSLLPPENATRRKHEELLLNKLYDMGVLSSASKLSAVENSVTVSAFARRRLPVLMTRLRMAETVQAATKMIEQGHVRVGTETVTDPAYLVTRGMEDFVTWTVGSKIKRNIMKYRDQLDDFELL</sequence>
<dbReference type="InterPro" id="IPR036986">
    <property type="entry name" value="S4_RNA-bd_sf"/>
</dbReference>
<dbReference type="EMBL" id="JH717843">
    <property type="protein sequence ID" value="EWY90388.1"/>
    <property type="molecule type" value="Genomic_DNA"/>
</dbReference>
<comment type="similarity">
    <text evidence="2">Belongs to the universal ribosomal protein uS4 family.</text>
</comment>
<feature type="domain" description="Small ribosomal subunit protein uS4 N-terminal" evidence="12">
    <location>
        <begin position="65"/>
        <end position="169"/>
    </location>
</feature>
<dbReference type="SMART" id="SM00363">
    <property type="entry name" value="S4"/>
    <property type="match status" value="1"/>
</dbReference>
<keyword evidence="4" id="KW-0699">rRNA-binding</keyword>
<dbReference type="OrthoDB" id="10248812at2759"/>
<evidence type="ECO:0000259" key="11">
    <source>
        <dbReference type="SMART" id="SM00363"/>
    </source>
</evidence>
<proteinExistence type="inferred from homology"/>
<dbReference type="SUPFAM" id="SSF55174">
    <property type="entry name" value="Alpha-L RNA-binding motif"/>
    <property type="match status" value="1"/>
</dbReference>
<evidence type="ECO:0000256" key="10">
    <source>
        <dbReference type="PROSITE-ProRule" id="PRU00182"/>
    </source>
</evidence>
<keyword evidence="6" id="KW-0539">Nucleus</keyword>
<evidence type="ECO:0000256" key="7">
    <source>
        <dbReference type="ARBA" id="ARBA00023274"/>
    </source>
</evidence>
<reference evidence="13 14" key="1">
    <citation type="submission" date="2011-06" db="EMBL/GenBank/DDBJ databases">
        <title>The Genome Sequence of Fusarium oxysporum FOSC 3-a.</title>
        <authorList>
            <consortium name="The Broad Institute Genome Sequencing Platform"/>
            <person name="Ma L.-J."/>
            <person name="Gale L.R."/>
            <person name="Schwartz D.C."/>
            <person name="Zhou S."/>
            <person name="Corby-Kistler H."/>
            <person name="Young S.K."/>
            <person name="Zeng Q."/>
            <person name="Gargeya S."/>
            <person name="Fitzgerald M."/>
            <person name="Haas B."/>
            <person name="Abouelleil A."/>
            <person name="Alvarado L."/>
            <person name="Arachchi H.M."/>
            <person name="Berlin A."/>
            <person name="Brown A."/>
            <person name="Chapman S.B."/>
            <person name="Chen Z."/>
            <person name="Dunbar C."/>
            <person name="Freedman E."/>
            <person name="Gearin G."/>
            <person name="Gellesch M."/>
            <person name="Goldberg J."/>
            <person name="Griggs A."/>
            <person name="Gujja S."/>
            <person name="Heiman D."/>
            <person name="Howarth C."/>
            <person name="Larson L."/>
            <person name="Lui A."/>
            <person name="MacDonald P.J.P."/>
            <person name="Mehta T."/>
            <person name="Montmayeur A."/>
            <person name="Murphy C."/>
            <person name="Neiman D."/>
            <person name="Pearson M."/>
            <person name="Priest M."/>
            <person name="Roberts A."/>
            <person name="Saif S."/>
            <person name="Shea T."/>
            <person name="Shenoy N."/>
            <person name="Sisk P."/>
            <person name="Stolte C."/>
            <person name="Sykes S."/>
            <person name="Wortman J."/>
            <person name="Nusbaum C."/>
            <person name="Birren B."/>
        </authorList>
    </citation>
    <scope>NUCLEOTIDE SEQUENCE [LARGE SCALE GENOMIC DNA]</scope>
    <source>
        <strain evidence="14">FOSC 3-a</strain>
    </source>
</reference>
<dbReference type="SMART" id="SM01390">
    <property type="entry name" value="Ribosomal_S4"/>
    <property type="match status" value="1"/>
</dbReference>
<dbReference type="InterPro" id="IPR001912">
    <property type="entry name" value="Ribosomal_uS4_N"/>
</dbReference>
<dbReference type="CDD" id="cd00165">
    <property type="entry name" value="S4"/>
    <property type="match status" value="1"/>
</dbReference>
<evidence type="ECO:0000256" key="9">
    <source>
        <dbReference type="ARBA" id="ARBA00072223"/>
    </source>
</evidence>
<dbReference type="PANTHER" id="PTHR11831">
    <property type="entry name" value="30S 40S RIBOSOMAL PROTEIN"/>
    <property type="match status" value="1"/>
</dbReference>
<keyword evidence="3" id="KW-0690">Ribosome biogenesis</keyword>
<keyword evidence="5 10" id="KW-0694">RNA-binding</keyword>
<accession>W9I684</accession>
<dbReference type="GO" id="GO:0030515">
    <property type="term" value="F:snoRNA binding"/>
    <property type="evidence" value="ECO:0007669"/>
    <property type="project" value="TreeGrafter"/>
</dbReference>
<dbReference type="GO" id="GO:0034457">
    <property type="term" value="C:Mpp10 complex"/>
    <property type="evidence" value="ECO:0007669"/>
    <property type="project" value="TreeGrafter"/>
</dbReference>
<dbReference type="FunFam" id="3.10.290.10:FF:000006">
    <property type="entry name" value="U3 small nucleolar ribonucleoprotein IMP3"/>
    <property type="match status" value="1"/>
</dbReference>
<dbReference type="Pfam" id="PF00163">
    <property type="entry name" value="Ribosomal_S4"/>
    <property type="match status" value="1"/>
</dbReference>
<evidence type="ECO:0000256" key="1">
    <source>
        <dbReference type="ARBA" id="ARBA00004604"/>
    </source>
</evidence>
<dbReference type="InterPro" id="IPR002942">
    <property type="entry name" value="S4_RNA-bd"/>
</dbReference>
<dbReference type="AlphaFoldDB" id="W9I684"/>
<dbReference type="GO" id="GO:0032040">
    <property type="term" value="C:small-subunit processome"/>
    <property type="evidence" value="ECO:0007669"/>
    <property type="project" value="TreeGrafter"/>
</dbReference>
<comment type="subcellular location">
    <subcellularLocation>
        <location evidence="1">Nucleus</location>
        <location evidence="1">Nucleolus</location>
    </subcellularLocation>
</comment>
<protein>
    <recommendedName>
        <fullName evidence="8">U3 small nucleolar ribonucleoprotein protein IMP3</fullName>
    </recommendedName>
    <alternativeName>
        <fullName evidence="9">U3 small nucleolar ribonucleoprotein protein imp3</fullName>
    </alternativeName>
</protein>